<evidence type="ECO:0000256" key="1">
    <source>
        <dbReference type="SAM" id="MobiDB-lite"/>
    </source>
</evidence>
<name>A0AAN7DIN6_9FUNG</name>
<dbReference type="GeneID" id="89945230"/>
<dbReference type="AlphaFoldDB" id="A0AAN7DIN6"/>
<keyword evidence="2" id="KW-0812">Transmembrane</keyword>
<feature type="compositionally biased region" description="Basic and acidic residues" evidence="1">
    <location>
        <begin position="196"/>
        <end position="211"/>
    </location>
</feature>
<keyword evidence="3" id="KW-0732">Signal</keyword>
<feature type="chain" id="PRO_5042853339" evidence="3">
    <location>
        <begin position="22"/>
        <end position="211"/>
    </location>
</feature>
<accession>A0AAN7DIN6</accession>
<comment type="caution">
    <text evidence="4">The sequence shown here is derived from an EMBL/GenBank/DDBJ whole genome shotgun (WGS) entry which is preliminary data.</text>
</comment>
<feature type="region of interest" description="Disordered" evidence="1">
    <location>
        <begin position="75"/>
        <end position="94"/>
    </location>
</feature>
<feature type="region of interest" description="Disordered" evidence="1">
    <location>
        <begin position="168"/>
        <end position="211"/>
    </location>
</feature>
<organism evidence="4 5">
    <name type="scientific">Mucor velutinosus</name>
    <dbReference type="NCBI Taxonomy" id="708070"/>
    <lineage>
        <taxon>Eukaryota</taxon>
        <taxon>Fungi</taxon>
        <taxon>Fungi incertae sedis</taxon>
        <taxon>Mucoromycota</taxon>
        <taxon>Mucoromycotina</taxon>
        <taxon>Mucoromycetes</taxon>
        <taxon>Mucorales</taxon>
        <taxon>Mucorineae</taxon>
        <taxon>Mucoraceae</taxon>
        <taxon>Mucor</taxon>
    </lineage>
</organism>
<keyword evidence="2" id="KW-1133">Transmembrane helix</keyword>
<keyword evidence="5" id="KW-1185">Reference proteome</keyword>
<dbReference type="RefSeq" id="XP_064684843.1">
    <property type="nucleotide sequence ID" value="XM_064820923.1"/>
</dbReference>
<evidence type="ECO:0000256" key="3">
    <source>
        <dbReference type="SAM" id="SignalP"/>
    </source>
</evidence>
<dbReference type="Proteomes" id="UP001304243">
    <property type="component" value="Unassembled WGS sequence"/>
</dbReference>
<protein>
    <submittedName>
        <fullName evidence="4">Uncharacterized protein</fullName>
    </submittedName>
</protein>
<evidence type="ECO:0000313" key="4">
    <source>
        <dbReference type="EMBL" id="KAK4518177.1"/>
    </source>
</evidence>
<evidence type="ECO:0000313" key="5">
    <source>
        <dbReference type="Proteomes" id="UP001304243"/>
    </source>
</evidence>
<feature type="transmembrane region" description="Helical" evidence="2">
    <location>
        <begin position="125"/>
        <end position="144"/>
    </location>
</feature>
<feature type="compositionally biased region" description="Low complexity" evidence="1">
    <location>
        <begin position="75"/>
        <end position="92"/>
    </location>
</feature>
<dbReference type="EMBL" id="JASEJX010000013">
    <property type="protein sequence ID" value="KAK4518177.1"/>
    <property type="molecule type" value="Genomic_DNA"/>
</dbReference>
<keyword evidence="2" id="KW-0472">Membrane</keyword>
<gene>
    <name evidence="4" type="ORF">ATC70_001528</name>
</gene>
<evidence type="ECO:0000256" key="2">
    <source>
        <dbReference type="SAM" id="Phobius"/>
    </source>
</evidence>
<proteinExistence type="predicted"/>
<reference evidence="4 5" key="1">
    <citation type="submission" date="2022-11" db="EMBL/GenBank/DDBJ databases">
        <title>Mucor velutinosus strain NIH1002 WGS.</title>
        <authorList>
            <person name="Subramanian P."/>
            <person name="Mullikin J.C."/>
            <person name="Segre J.A."/>
            <person name="Zelazny A.M."/>
        </authorList>
    </citation>
    <scope>NUCLEOTIDE SEQUENCE [LARGE SCALE GENOMIC DNA]</scope>
    <source>
        <strain evidence="4 5">NIH1002</strain>
    </source>
</reference>
<sequence length="211" mass="23019">MSLSKQLLILFLACLITIVLAQTTINATEINSATATSTTTLISSSISSTLLPSSSLSSTLLPSASSTFSNVVPTSLSSSTTSNPPSSSTITNANAVPTVQSTGWNSNENEQAKDQQSWLRQNNRFVFVIFVGLVVLAILIWYIVRSIKGMRKRLEQENEAQLYMMQQASAPHQQQPPPRNDRAISELTQTPPPAYKTEENTPVHQATEHRS</sequence>
<feature type="signal peptide" evidence="3">
    <location>
        <begin position="1"/>
        <end position="21"/>
    </location>
</feature>